<gene>
    <name evidence="3" type="ORF">THAOC_32083</name>
</gene>
<evidence type="ECO:0000313" key="4">
    <source>
        <dbReference type="Proteomes" id="UP000266841"/>
    </source>
</evidence>
<keyword evidence="4" id="KW-1185">Reference proteome</keyword>
<feature type="transmembrane region" description="Helical" evidence="2">
    <location>
        <begin position="77"/>
        <end position="103"/>
    </location>
</feature>
<reference evidence="3 4" key="1">
    <citation type="journal article" date="2012" name="Genome Biol.">
        <title>Genome and low-iron response of an oceanic diatom adapted to chronic iron limitation.</title>
        <authorList>
            <person name="Lommer M."/>
            <person name="Specht M."/>
            <person name="Roy A.S."/>
            <person name="Kraemer L."/>
            <person name="Andreson R."/>
            <person name="Gutowska M.A."/>
            <person name="Wolf J."/>
            <person name="Bergner S.V."/>
            <person name="Schilhabel M.B."/>
            <person name="Klostermeier U.C."/>
            <person name="Beiko R.G."/>
            <person name="Rosenstiel P."/>
            <person name="Hippler M."/>
            <person name="Laroche J."/>
        </authorList>
    </citation>
    <scope>NUCLEOTIDE SEQUENCE [LARGE SCALE GENOMIC DNA]</scope>
    <source>
        <strain evidence="3 4">CCMP1005</strain>
    </source>
</reference>
<keyword evidence="2" id="KW-0472">Membrane</keyword>
<keyword evidence="2" id="KW-1133">Transmembrane helix</keyword>
<comment type="caution">
    <text evidence="3">The sequence shown here is derived from an EMBL/GenBank/DDBJ whole genome shotgun (WGS) entry which is preliminary data.</text>
</comment>
<proteinExistence type="predicted"/>
<keyword evidence="2" id="KW-0812">Transmembrane</keyword>
<feature type="compositionally biased region" description="Basic residues" evidence="1">
    <location>
        <begin position="1"/>
        <end position="10"/>
    </location>
</feature>
<feature type="region of interest" description="Disordered" evidence="1">
    <location>
        <begin position="1"/>
        <end position="20"/>
    </location>
</feature>
<organism evidence="3 4">
    <name type="scientific">Thalassiosira oceanica</name>
    <name type="common">Marine diatom</name>
    <dbReference type="NCBI Taxonomy" id="159749"/>
    <lineage>
        <taxon>Eukaryota</taxon>
        <taxon>Sar</taxon>
        <taxon>Stramenopiles</taxon>
        <taxon>Ochrophyta</taxon>
        <taxon>Bacillariophyta</taxon>
        <taxon>Coscinodiscophyceae</taxon>
        <taxon>Thalassiosirophycidae</taxon>
        <taxon>Thalassiosirales</taxon>
        <taxon>Thalassiosiraceae</taxon>
        <taxon>Thalassiosira</taxon>
    </lineage>
</organism>
<dbReference type="Proteomes" id="UP000266841">
    <property type="component" value="Unassembled WGS sequence"/>
</dbReference>
<dbReference type="EMBL" id="AGNL01045146">
    <property type="protein sequence ID" value="EJK49076.1"/>
    <property type="molecule type" value="Genomic_DNA"/>
</dbReference>
<evidence type="ECO:0000256" key="2">
    <source>
        <dbReference type="SAM" id="Phobius"/>
    </source>
</evidence>
<evidence type="ECO:0000256" key="1">
    <source>
        <dbReference type="SAM" id="MobiDB-lite"/>
    </source>
</evidence>
<accession>K0RJM9</accession>
<name>K0RJM9_THAOC</name>
<protein>
    <submittedName>
        <fullName evidence="3">Uncharacterized protein</fullName>
    </submittedName>
</protein>
<dbReference type="AlphaFoldDB" id="K0RJM9"/>
<sequence>MSKLRGRRPRPAQAAARERNNATGVVLERRQLEIDEVHDVRRHRLNWRRSGRVSASVPDLSLKDMWMNPHDASTSQLLCAVLKCATVVASAIAIVGSLTYFAYKLSGSSISVNRPFINGGEWNYKYKNMRYDDVVVAERHDINP</sequence>
<evidence type="ECO:0000313" key="3">
    <source>
        <dbReference type="EMBL" id="EJK49076.1"/>
    </source>
</evidence>